<dbReference type="InterPro" id="IPR035906">
    <property type="entry name" value="MetI-like_sf"/>
</dbReference>
<keyword evidence="10" id="KW-1185">Reference proteome</keyword>
<sequence>MIRYLFHKIGYALLTLFGVITVIFFLFTVLPGDPARMMLDQNENSEQLALVKKKYGFDKPVMTQYLYYLNDLSPLSFHSKNESDYTFLAEGKYNAQKLVTISATTLAIKTPYLRESFQKSGKKVTAVIGNTLPNTFVLAVFAIVIAIVVGIFLGIISALYKDTLLDRMIALLSTLGMSIPSFFSAILFAWLFGFVWHHYTGLNMTGSLYEVDDFGEGSTIQWKNILLPGIVLGIRPLAVVIQLMRNSLLETFGQDYIRTAKAKGLNTYQIIKTHALKNSLNPVVTAISGWFASMLAGAVFVEYIFGWNGLGKEIVEALNNLDLPVIMGSVIVIATTFVVINILVDMIYAYLDPKIRLF</sequence>
<evidence type="ECO:0000256" key="4">
    <source>
        <dbReference type="ARBA" id="ARBA00022692"/>
    </source>
</evidence>
<proteinExistence type="inferred from homology"/>
<keyword evidence="3" id="KW-1003">Cell membrane</keyword>
<dbReference type="CDD" id="cd06261">
    <property type="entry name" value="TM_PBP2"/>
    <property type="match status" value="1"/>
</dbReference>
<dbReference type="Pfam" id="PF19300">
    <property type="entry name" value="BPD_transp_1_N"/>
    <property type="match status" value="1"/>
</dbReference>
<accession>A0A917DCX1</accession>
<feature type="transmembrane region" description="Helical" evidence="7">
    <location>
        <begin position="172"/>
        <end position="196"/>
    </location>
</feature>
<dbReference type="PANTHER" id="PTHR43163">
    <property type="entry name" value="DIPEPTIDE TRANSPORT SYSTEM PERMEASE PROTEIN DPPB-RELATED"/>
    <property type="match status" value="1"/>
</dbReference>
<evidence type="ECO:0000256" key="6">
    <source>
        <dbReference type="ARBA" id="ARBA00023136"/>
    </source>
</evidence>
<dbReference type="Pfam" id="PF00528">
    <property type="entry name" value="BPD_transp_1"/>
    <property type="match status" value="1"/>
</dbReference>
<dbReference type="InterPro" id="IPR000515">
    <property type="entry name" value="MetI-like"/>
</dbReference>
<feature type="transmembrane region" description="Helical" evidence="7">
    <location>
        <begin position="12"/>
        <end position="30"/>
    </location>
</feature>
<evidence type="ECO:0000256" key="3">
    <source>
        <dbReference type="ARBA" id="ARBA00022475"/>
    </source>
</evidence>
<dbReference type="PROSITE" id="PS50928">
    <property type="entry name" value="ABC_TM1"/>
    <property type="match status" value="1"/>
</dbReference>
<feature type="transmembrane region" description="Helical" evidence="7">
    <location>
        <begin position="283"/>
        <end position="305"/>
    </location>
</feature>
<evidence type="ECO:0000256" key="2">
    <source>
        <dbReference type="ARBA" id="ARBA00022448"/>
    </source>
</evidence>
<feature type="transmembrane region" description="Helical" evidence="7">
    <location>
        <begin position="136"/>
        <end position="160"/>
    </location>
</feature>
<evidence type="ECO:0000259" key="8">
    <source>
        <dbReference type="PROSITE" id="PS50928"/>
    </source>
</evidence>
<dbReference type="InterPro" id="IPR045621">
    <property type="entry name" value="BPD_transp_1_N"/>
</dbReference>
<comment type="subcellular location">
    <subcellularLocation>
        <location evidence="1 7">Cell membrane</location>
        <topology evidence="1 7">Multi-pass membrane protein</topology>
    </subcellularLocation>
</comment>
<organism evidence="9 10">
    <name type="scientific">Flavobacterium orientale</name>
    <dbReference type="NCBI Taxonomy" id="1756020"/>
    <lineage>
        <taxon>Bacteria</taxon>
        <taxon>Pseudomonadati</taxon>
        <taxon>Bacteroidota</taxon>
        <taxon>Flavobacteriia</taxon>
        <taxon>Flavobacteriales</taxon>
        <taxon>Flavobacteriaceae</taxon>
        <taxon>Flavobacterium</taxon>
    </lineage>
</organism>
<evidence type="ECO:0000256" key="7">
    <source>
        <dbReference type="RuleBase" id="RU363032"/>
    </source>
</evidence>
<feature type="domain" description="ABC transmembrane type-1" evidence="8">
    <location>
        <begin position="132"/>
        <end position="348"/>
    </location>
</feature>
<keyword evidence="5 7" id="KW-1133">Transmembrane helix</keyword>
<dbReference type="PANTHER" id="PTHR43163:SF6">
    <property type="entry name" value="DIPEPTIDE TRANSPORT SYSTEM PERMEASE PROTEIN DPPB-RELATED"/>
    <property type="match status" value="1"/>
</dbReference>
<dbReference type="EMBL" id="BMFG01000006">
    <property type="protein sequence ID" value="GGD27681.1"/>
    <property type="molecule type" value="Genomic_DNA"/>
</dbReference>
<feature type="transmembrane region" description="Helical" evidence="7">
    <location>
        <begin position="325"/>
        <end position="351"/>
    </location>
</feature>
<dbReference type="SUPFAM" id="SSF161098">
    <property type="entry name" value="MetI-like"/>
    <property type="match status" value="1"/>
</dbReference>
<gene>
    <name evidence="9" type="ORF">GCM10011343_17310</name>
</gene>
<evidence type="ECO:0000313" key="10">
    <source>
        <dbReference type="Proteomes" id="UP000625735"/>
    </source>
</evidence>
<protein>
    <submittedName>
        <fullName evidence="9">Peptide ABC transporter permease</fullName>
    </submittedName>
</protein>
<keyword evidence="6 7" id="KW-0472">Membrane</keyword>
<comment type="similarity">
    <text evidence="7">Belongs to the binding-protein-dependent transport system permease family.</text>
</comment>
<evidence type="ECO:0000256" key="1">
    <source>
        <dbReference type="ARBA" id="ARBA00004651"/>
    </source>
</evidence>
<keyword evidence="4 7" id="KW-0812">Transmembrane</keyword>
<evidence type="ECO:0000313" key="9">
    <source>
        <dbReference type="EMBL" id="GGD27681.1"/>
    </source>
</evidence>
<evidence type="ECO:0000256" key="5">
    <source>
        <dbReference type="ARBA" id="ARBA00022989"/>
    </source>
</evidence>
<dbReference type="AlphaFoldDB" id="A0A917DCX1"/>
<dbReference type="GO" id="GO:0005886">
    <property type="term" value="C:plasma membrane"/>
    <property type="evidence" value="ECO:0007669"/>
    <property type="project" value="UniProtKB-SubCell"/>
</dbReference>
<dbReference type="Proteomes" id="UP000625735">
    <property type="component" value="Unassembled WGS sequence"/>
</dbReference>
<name>A0A917DCX1_9FLAO</name>
<dbReference type="GO" id="GO:0055085">
    <property type="term" value="P:transmembrane transport"/>
    <property type="evidence" value="ECO:0007669"/>
    <property type="project" value="InterPro"/>
</dbReference>
<reference evidence="9" key="1">
    <citation type="journal article" date="2014" name="Int. J. Syst. Evol. Microbiol.">
        <title>Complete genome sequence of Corynebacterium casei LMG S-19264T (=DSM 44701T), isolated from a smear-ripened cheese.</title>
        <authorList>
            <consortium name="US DOE Joint Genome Institute (JGI-PGF)"/>
            <person name="Walter F."/>
            <person name="Albersmeier A."/>
            <person name="Kalinowski J."/>
            <person name="Ruckert C."/>
        </authorList>
    </citation>
    <scope>NUCLEOTIDE SEQUENCE</scope>
    <source>
        <strain evidence="9">CGMCC 1.12506</strain>
    </source>
</reference>
<reference evidence="9" key="2">
    <citation type="submission" date="2020-09" db="EMBL/GenBank/DDBJ databases">
        <authorList>
            <person name="Sun Q."/>
            <person name="Zhou Y."/>
        </authorList>
    </citation>
    <scope>NUCLEOTIDE SEQUENCE</scope>
    <source>
        <strain evidence="9">CGMCC 1.12506</strain>
    </source>
</reference>
<dbReference type="Gene3D" id="1.10.3720.10">
    <property type="entry name" value="MetI-like"/>
    <property type="match status" value="1"/>
</dbReference>
<comment type="caution">
    <text evidence="9">The sequence shown here is derived from an EMBL/GenBank/DDBJ whole genome shotgun (WGS) entry which is preliminary data.</text>
</comment>
<keyword evidence="2 7" id="KW-0813">Transport</keyword>